<dbReference type="Proteomes" id="UP000054632">
    <property type="component" value="Unassembled WGS sequence"/>
</dbReference>
<dbReference type="EMBL" id="JYDR01000194">
    <property type="protein sequence ID" value="KRY65793.1"/>
    <property type="molecule type" value="Genomic_DNA"/>
</dbReference>
<dbReference type="EMBL" id="JYDV01000104">
    <property type="protein sequence ID" value="KRZ33384.1"/>
    <property type="molecule type" value="Genomic_DNA"/>
</dbReference>
<keyword evidence="1" id="KW-0472">Membrane</keyword>
<dbReference type="AlphaFoldDB" id="A0A0V1DWJ2"/>
<keyword evidence="8" id="KW-1185">Reference proteome</keyword>
<sequence>MFYIYRYFIVELYIGRPESNYILSALFFYVFAIIDSRIFYYPSTSSFICRHFLIEISNFLKYCLIRLRPRIFKLQWLLANDLQRVHNGVC</sequence>
<proteinExistence type="predicted"/>
<evidence type="ECO:0000313" key="6">
    <source>
        <dbReference type="EMBL" id="KRZ33384.1"/>
    </source>
</evidence>
<gene>
    <name evidence="2" type="ORF">T4A_10999</name>
    <name evidence="3" type="ORF">T4A_5982</name>
    <name evidence="4" type="ORF">T4B_6027</name>
    <name evidence="5" type="ORF">T4C_1592</name>
    <name evidence="6" type="ORF">T4C_2911</name>
</gene>
<dbReference type="Proteomes" id="UP000054805">
    <property type="component" value="Unassembled WGS sequence"/>
</dbReference>
<dbReference type="EMBL" id="JYDR01000198">
    <property type="protein sequence ID" value="KRY65697.1"/>
    <property type="molecule type" value="Genomic_DNA"/>
</dbReference>
<evidence type="ECO:0000313" key="2">
    <source>
        <dbReference type="EMBL" id="KRY65697.1"/>
    </source>
</evidence>
<evidence type="ECO:0000313" key="4">
    <source>
        <dbReference type="EMBL" id="KRZ03865.1"/>
    </source>
</evidence>
<keyword evidence="1" id="KW-0812">Transmembrane</keyword>
<evidence type="ECO:0000313" key="8">
    <source>
        <dbReference type="Proteomes" id="UP000054805"/>
    </source>
</evidence>
<dbReference type="OrthoDB" id="10548681at2759"/>
<keyword evidence="1" id="KW-1133">Transmembrane helix</keyword>
<comment type="caution">
    <text evidence="2">The sequence shown here is derived from an EMBL/GenBank/DDBJ whole genome shotgun (WGS) entry which is preliminary data.</text>
</comment>
<evidence type="ECO:0000313" key="5">
    <source>
        <dbReference type="EMBL" id="KRZ31449.1"/>
    </source>
</evidence>
<feature type="transmembrane region" description="Helical" evidence="1">
    <location>
        <begin position="21"/>
        <end position="40"/>
    </location>
</feature>
<evidence type="ECO:0000256" key="1">
    <source>
        <dbReference type="SAM" id="Phobius"/>
    </source>
</evidence>
<accession>A0A0V1DWJ2</accession>
<organism evidence="2 7">
    <name type="scientific">Trichinella pseudospiralis</name>
    <name type="common">Parasitic roundworm</name>
    <dbReference type="NCBI Taxonomy" id="6337"/>
    <lineage>
        <taxon>Eukaryota</taxon>
        <taxon>Metazoa</taxon>
        <taxon>Ecdysozoa</taxon>
        <taxon>Nematoda</taxon>
        <taxon>Enoplea</taxon>
        <taxon>Dorylaimia</taxon>
        <taxon>Trichinellida</taxon>
        <taxon>Trichinellidae</taxon>
        <taxon>Trichinella</taxon>
    </lineage>
</organism>
<dbReference type="Proteomes" id="UP000054826">
    <property type="component" value="Unassembled WGS sequence"/>
</dbReference>
<evidence type="ECO:0000313" key="7">
    <source>
        <dbReference type="Proteomes" id="UP000054632"/>
    </source>
</evidence>
<dbReference type="EMBL" id="JYDV01000119">
    <property type="protein sequence ID" value="KRZ31449.1"/>
    <property type="molecule type" value="Genomic_DNA"/>
</dbReference>
<dbReference type="EMBL" id="JYDS01000516">
    <property type="protein sequence ID" value="KRZ03865.1"/>
    <property type="molecule type" value="Genomic_DNA"/>
</dbReference>
<protein>
    <submittedName>
        <fullName evidence="2">Uncharacterized protein</fullName>
    </submittedName>
</protein>
<reference evidence="7 8" key="1">
    <citation type="submission" date="2015-01" db="EMBL/GenBank/DDBJ databases">
        <title>Evolution of Trichinella species and genotypes.</title>
        <authorList>
            <person name="Korhonen P.K."/>
            <person name="Edoardo P."/>
            <person name="Giuseppe L.R."/>
            <person name="Gasser R.B."/>
        </authorList>
    </citation>
    <scope>NUCLEOTIDE SEQUENCE [LARGE SCALE GENOMIC DNA]</scope>
    <source>
        <strain evidence="2">ISS13</strain>
        <strain evidence="5">ISS176</strain>
        <strain evidence="4">ISS588</strain>
    </source>
</reference>
<evidence type="ECO:0000313" key="3">
    <source>
        <dbReference type="EMBL" id="KRY65793.1"/>
    </source>
</evidence>
<name>A0A0V1DWJ2_TRIPS</name>